<dbReference type="InterPro" id="IPR032466">
    <property type="entry name" value="Metal_Hydrolase"/>
</dbReference>
<dbReference type="PROSITE" id="PS51365">
    <property type="entry name" value="RENAL_DIPEPTIDASE_2"/>
    <property type="match status" value="1"/>
</dbReference>
<dbReference type="Proteomes" id="UP000460412">
    <property type="component" value="Unassembled WGS sequence"/>
</dbReference>
<keyword evidence="2" id="KW-1185">Reference proteome</keyword>
<dbReference type="Pfam" id="PF01244">
    <property type="entry name" value="Peptidase_M19"/>
    <property type="match status" value="1"/>
</dbReference>
<dbReference type="Gene3D" id="3.20.20.140">
    <property type="entry name" value="Metal-dependent hydrolases"/>
    <property type="match status" value="1"/>
</dbReference>
<dbReference type="SUPFAM" id="SSF51556">
    <property type="entry name" value="Metallo-dependent hydrolases"/>
    <property type="match status" value="1"/>
</dbReference>
<dbReference type="AlphaFoldDB" id="A0A7X3MJ41"/>
<evidence type="ECO:0000313" key="1">
    <source>
        <dbReference type="EMBL" id="MXP77371.1"/>
    </source>
</evidence>
<dbReference type="PANTHER" id="PTHR10443">
    <property type="entry name" value="MICROSOMAL DIPEPTIDASE"/>
    <property type="match status" value="1"/>
</dbReference>
<accession>A0A7X3MJ41</accession>
<evidence type="ECO:0000313" key="2">
    <source>
        <dbReference type="Proteomes" id="UP000460412"/>
    </source>
</evidence>
<dbReference type="EMBL" id="WUQX01000001">
    <property type="protein sequence ID" value="MXP77371.1"/>
    <property type="molecule type" value="Genomic_DNA"/>
</dbReference>
<gene>
    <name evidence="1" type="ORF">GN277_18915</name>
</gene>
<comment type="caution">
    <text evidence="1">The sequence shown here is derived from an EMBL/GenBank/DDBJ whole genome shotgun (WGS) entry which is preliminary data.</text>
</comment>
<dbReference type="CDD" id="cd01301">
    <property type="entry name" value="rDP_like"/>
    <property type="match status" value="1"/>
</dbReference>
<protein>
    <submittedName>
        <fullName evidence="1">Membrane dipeptidase</fullName>
    </submittedName>
</protein>
<dbReference type="PANTHER" id="PTHR10443:SF12">
    <property type="entry name" value="DIPEPTIDASE"/>
    <property type="match status" value="1"/>
</dbReference>
<sequence>MKLIDLHCDTLWKLMDMDKDGDLMENQCSVSIPFMKKAGTKAQFFACFTCLKDFEHAGGYEGCYRRVQDMIAYLNRQVQTYPEQIGIARSFQDMQEKESQGKISAFLTVEEGGVLNGEMRRLYELYEKGVRLVTLLWNYENCIGHPNSRDGSIMSRGLTPFGIDVVRRMDELGMIVDVSHASDGTFFDILKYSRKPVVASHSNCRTLCNHPRNLTDEMIRSLAETGGVAGLNFYGAFLGTGKREDADAAYEDSRIDGMTAHILHMIRVGGSDFPAIGTDFDGFDGGKTLEIPDASRMERLWDALERAGVSQGQLDKLWGDNAKRVIREVL</sequence>
<dbReference type="RefSeq" id="WP_159752645.1">
    <property type="nucleotide sequence ID" value="NZ_WUQX01000001.1"/>
</dbReference>
<reference evidence="1 2" key="1">
    <citation type="submission" date="2019-12" db="EMBL/GenBank/DDBJ databases">
        <title>Sporaefaciens musculi gen. nov., sp. nov., a novel bacterium isolated from the caecum of an obese mouse.</title>
        <authorList>
            <person name="Rasmussen T.S."/>
            <person name="Streidl T."/>
            <person name="Hitch T.C.A."/>
            <person name="Wortmann E."/>
            <person name="Deptula P."/>
            <person name="Hansen M."/>
            <person name="Nielsen D.S."/>
            <person name="Clavel T."/>
            <person name="Vogensen F.K."/>
        </authorList>
    </citation>
    <scope>NUCLEOTIDE SEQUENCE [LARGE SCALE GENOMIC DNA]</scope>
    <source>
        <strain evidence="1 2">WCA-9-b2</strain>
    </source>
</reference>
<name>A0A7X3MJ41_9FIRM</name>
<dbReference type="GO" id="GO:0070573">
    <property type="term" value="F:metallodipeptidase activity"/>
    <property type="evidence" value="ECO:0007669"/>
    <property type="project" value="InterPro"/>
</dbReference>
<proteinExistence type="predicted"/>
<dbReference type="InterPro" id="IPR008257">
    <property type="entry name" value="Pept_M19"/>
</dbReference>
<organism evidence="1 2">
    <name type="scientific">Sporofaciens musculi</name>
    <dbReference type="NCBI Taxonomy" id="2681861"/>
    <lineage>
        <taxon>Bacteria</taxon>
        <taxon>Bacillati</taxon>
        <taxon>Bacillota</taxon>
        <taxon>Clostridia</taxon>
        <taxon>Lachnospirales</taxon>
        <taxon>Lachnospiraceae</taxon>
        <taxon>Sporofaciens</taxon>
    </lineage>
</organism>
<dbReference type="GO" id="GO:0006508">
    <property type="term" value="P:proteolysis"/>
    <property type="evidence" value="ECO:0007669"/>
    <property type="project" value="InterPro"/>
</dbReference>